<dbReference type="EMBL" id="CAJNRF010009789">
    <property type="protein sequence ID" value="CAF2113709.1"/>
    <property type="molecule type" value="Genomic_DNA"/>
</dbReference>
<dbReference type="InterPro" id="IPR018200">
    <property type="entry name" value="USP_CS"/>
</dbReference>
<evidence type="ECO:0000313" key="12">
    <source>
        <dbReference type="EMBL" id="CAF4019212.1"/>
    </source>
</evidence>
<evidence type="ECO:0000313" key="13">
    <source>
        <dbReference type="Proteomes" id="UP000663887"/>
    </source>
</evidence>
<dbReference type="EMBL" id="CAJNRG010015755">
    <property type="protein sequence ID" value="CAF2180962.1"/>
    <property type="molecule type" value="Genomic_DNA"/>
</dbReference>
<dbReference type="GO" id="GO:0004843">
    <property type="term" value="F:cysteine-type deubiquitinase activity"/>
    <property type="evidence" value="ECO:0007669"/>
    <property type="project" value="UniProtKB-UniRule"/>
</dbReference>
<dbReference type="PANTHER" id="PTHR24006">
    <property type="entry name" value="UBIQUITIN CARBOXYL-TERMINAL HYDROLASE"/>
    <property type="match status" value="1"/>
</dbReference>
<dbReference type="Gene3D" id="3.90.70.10">
    <property type="entry name" value="Cysteine proteinases"/>
    <property type="match status" value="1"/>
</dbReference>
<feature type="region of interest" description="Disordered" evidence="8">
    <location>
        <begin position="704"/>
        <end position="749"/>
    </location>
</feature>
<proteinExistence type="inferred from homology"/>
<evidence type="ECO:0000256" key="8">
    <source>
        <dbReference type="SAM" id="MobiDB-lite"/>
    </source>
</evidence>
<feature type="region of interest" description="Disordered" evidence="8">
    <location>
        <begin position="573"/>
        <end position="664"/>
    </location>
</feature>
<sequence length="749" mass="84530">MPKPDLGDVCGRFLSSRLLKHTESSFCKKSLNNENIANDHKRHTILTQKLLFKPYKKNPLDQLRKRYSNLVGLITNDAVLTSFDDKESVNKCSPSNHTITSTSTTTTTNGNSKNKNKNDKNSSLMMNWELLKDRGSGLVNLGNTCFINASLQCLANTPPLVQWLLSNSHHQHCRIKLEKQFCLFCEAERIVKLIHSKTSYSSSTGPANPNNLVRRIKDISKTFRFGRQEDASEFLICLIDKIIEACLRSSQPPERLRPSSGTSYEQLCHSQTFLHDLFGIVLRSRVICSRCRYTSDTFEVQYTWIVGVRNHSDLRQSLQQFVCRETLSGENLYRCTKCKQLVPAVKRYTLHKASKILLINLKRFEFGKNSHKLSHLVRYPEYLNVKSYMSEENANDPSLNYRLYAVLVHVGSSMHSGHYYSYVRSPNNRWYKADDTTMTQCDLNQVLTQYGAYILCYIKETEPLLTTNLTNGITTTTTTASKNVYPNGKLNNNEKQSNTITAHSTLFTPRQIPVQNLPRQINGLNGHTKSKIDSSNGASTPNGNGTLFAEKREPTIQQIPKLICQSNQLHPGNNHPLLLNPSEFMNQSSNSTPNSPASISSINSSLSSLSSAHSNTSSIKSNMKMSPKPNELTSNSNSYNQNNDSSELEQPMKKKQRTEELSQSLISLSQTTSTDEQSAVFASSLSIGHKKKKKKNKLDKNLCHMKRLSDYSPSPTSKSRSFLSDEQCQKHRKLHFQRQVSLASSGEPS</sequence>
<evidence type="ECO:0000256" key="5">
    <source>
        <dbReference type="ARBA" id="ARBA00022801"/>
    </source>
</evidence>
<name>A0A816YYK7_9BILA</name>
<dbReference type="InterPro" id="IPR038765">
    <property type="entry name" value="Papain-like_cys_pep_sf"/>
</dbReference>
<dbReference type="GO" id="GO:0006508">
    <property type="term" value="P:proteolysis"/>
    <property type="evidence" value="ECO:0007669"/>
    <property type="project" value="UniProtKB-KW"/>
</dbReference>
<feature type="compositionally biased region" description="Low complexity" evidence="8">
    <location>
        <begin position="634"/>
        <end position="645"/>
    </location>
</feature>
<feature type="compositionally biased region" description="Low complexity" evidence="8">
    <location>
        <begin position="93"/>
        <end position="113"/>
    </location>
</feature>
<comment type="similarity">
    <text evidence="2 7">Belongs to the peptidase C19 family.</text>
</comment>
<dbReference type="AlphaFoldDB" id="A0A816YYK7"/>
<comment type="caution">
    <text evidence="11">The sequence shown here is derived from an EMBL/GenBank/DDBJ whole genome shotgun (WGS) entry which is preliminary data.</text>
</comment>
<reference evidence="11" key="1">
    <citation type="submission" date="2021-02" db="EMBL/GenBank/DDBJ databases">
        <authorList>
            <person name="Nowell W R."/>
        </authorList>
    </citation>
    <scope>NUCLEOTIDE SEQUENCE</scope>
</reference>
<dbReference type="Proteomes" id="UP000663842">
    <property type="component" value="Unassembled WGS sequence"/>
</dbReference>
<feature type="compositionally biased region" description="Polar residues" evidence="8">
    <location>
        <begin position="711"/>
        <end position="726"/>
    </location>
</feature>
<keyword evidence="5 7" id="KW-0378">Hydrolase</keyword>
<dbReference type="GO" id="GO:0005829">
    <property type="term" value="C:cytosol"/>
    <property type="evidence" value="ECO:0007669"/>
    <property type="project" value="TreeGrafter"/>
</dbReference>
<evidence type="ECO:0000256" key="1">
    <source>
        <dbReference type="ARBA" id="ARBA00000707"/>
    </source>
</evidence>
<keyword evidence="4 7" id="KW-0833">Ubl conjugation pathway</keyword>
<dbReference type="SUPFAM" id="SSF54001">
    <property type="entry name" value="Cysteine proteinases"/>
    <property type="match status" value="1"/>
</dbReference>
<feature type="compositionally biased region" description="Low complexity" evidence="8">
    <location>
        <begin position="588"/>
        <end position="618"/>
    </location>
</feature>
<evidence type="ECO:0000256" key="6">
    <source>
        <dbReference type="ARBA" id="ARBA00022807"/>
    </source>
</evidence>
<dbReference type="PROSITE" id="PS00973">
    <property type="entry name" value="USP_2"/>
    <property type="match status" value="1"/>
</dbReference>
<feature type="compositionally biased region" description="Polar residues" evidence="8">
    <location>
        <begin position="520"/>
        <end position="545"/>
    </location>
</feature>
<accession>A0A816YYK7</accession>
<dbReference type="InterPro" id="IPR028889">
    <property type="entry name" value="USP"/>
</dbReference>
<evidence type="ECO:0000256" key="2">
    <source>
        <dbReference type="ARBA" id="ARBA00009085"/>
    </source>
</evidence>
<evidence type="ECO:0000256" key="7">
    <source>
        <dbReference type="RuleBase" id="RU366025"/>
    </source>
</evidence>
<dbReference type="InterPro" id="IPR050164">
    <property type="entry name" value="Peptidase_C19"/>
</dbReference>
<feature type="region of interest" description="Disordered" evidence="8">
    <location>
        <begin position="93"/>
        <end position="121"/>
    </location>
</feature>
<dbReference type="Pfam" id="PF00443">
    <property type="entry name" value="UCH"/>
    <property type="match status" value="1"/>
</dbReference>
<comment type="catalytic activity">
    <reaction evidence="1 7">
        <text>Thiol-dependent hydrolysis of ester, thioester, amide, peptide and isopeptide bonds formed by the C-terminal Gly of ubiquitin (a 76-residue protein attached to proteins as an intracellular targeting signal).</text>
        <dbReference type="EC" id="3.4.19.12"/>
    </reaction>
</comment>
<dbReference type="InterPro" id="IPR001394">
    <property type="entry name" value="Peptidase_C19_UCH"/>
</dbReference>
<dbReference type="EMBL" id="CAJOBF010002222">
    <property type="protein sequence ID" value="CAF4019212.1"/>
    <property type="molecule type" value="Genomic_DNA"/>
</dbReference>
<dbReference type="EC" id="3.4.19.12" evidence="7"/>
<protein>
    <recommendedName>
        <fullName evidence="7">Ubiquitin carboxyl-terminal hydrolase</fullName>
        <ecNumber evidence="7">3.4.19.12</ecNumber>
    </recommendedName>
</protein>
<evidence type="ECO:0000259" key="9">
    <source>
        <dbReference type="PROSITE" id="PS50235"/>
    </source>
</evidence>
<dbReference type="Proteomes" id="UP000663887">
    <property type="component" value="Unassembled WGS sequence"/>
</dbReference>
<dbReference type="PANTHER" id="PTHR24006:SF758">
    <property type="entry name" value="UBIQUITIN CARBOXYL-TERMINAL HYDROLASE 36"/>
    <property type="match status" value="1"/>
</dbReference>
<evidence type="ECO:0000256" key="4">
    <source>
        <dbReference type="ARBA" id="ARBA00022786"/>
    </source>
</evidence>
<dbReference type="PROSITE" id="PS50235">
    <property type="entry name" value="USP_3"/>
    <property type="match status" value="1"/>
</dbReference>
<feature type="domain" description="USP" evidence="9">
    <location>
        <begin position="136"/>
        <end position="460"/>
    </location>
</feature>
<evidence type="ECO:0000256" key="3">
    <source>
        <dbReference type="ARBA" id="ARBA00022670"/>
    </source>
</evidence>
<dbReference type="Proteomes" id="UP000663856">
    <property type="component" value="Unassembled WGS sequence"/>
</dbReference>
<organism evidence="11 13">
    <name type="scientific">Rotaria magnacalcarata</name>
    <dbReference type="NCBI Taxonomy" id="392030"/>
    <lineage>
        <taxon>Eukaryota</taxon>
        <taxon>Metazoa</taxon>
        <taxon>Spiralia</taxon>
        <taxon>Gnathifera</taxon>
        <taxon>Rotifera</taxon>
        <taxon>Eurotatoria</taxon>
        <taxon>Bdelloidea</taxon>
        <taxon>Philodinida</taxon>
        <taxon>Philodinidae</taxon>
        <taxon>Rotaria</taxon>
    </lineage>
</organism>
<keyword evidence="3 7" id="KW-0645">Protease</keyword>
<dbReference type="GO" id="GO:0016579">
    <property type="term" value="P:protein deubiquitination"/>
    <property type="evidence" value="ECO:0007669"/>
    <property type="project" value="InterPro"/>
</dbReference>
<feature type="compositionally biased region" description="Polar residues" evidence="8">
    <location>
        <begin position="738"/>
        <end position="749"/>
    </location>
</feature>
<dbReference type="FunFam" id="3.90.70.10:FF:000119">
    <property type="entry name" value="Ubiquitin specific peptidase 36"/>
    <property type="match status" value="1"/>
</dbReference>
<evidence type="ECO:0000313" key="11">
    <source>
        <dbReference type="EMBL" id="CAF2180962.1"/>
    </source>
</evidence>
<dbReference type="PROSITE" id="PS00972">
    <property type="entry name" value="USP_1"/>
    <property type="match status" value="1"/>
</dbReference>
<evidence type="ECO:0000313" key="10">
    <source>
        <dbReference type="EMBL" id="CAF2113709.1"/>
    </source>
</evidence>
<keyword evidence="6 7" id="KW-0788">Thiol protease</keyword>
<dbReference type="GO" id="GO:0005634">
    <property type="term" value="C:nucleus"/>
    <property type="evidence" value="ECO:0007669"/>
    <property type="project" value="TreeGrafter"/>
</dbReference>
<feature type="region of interest" description="Disordered" evidence="8">
    <location>
        <begin position="520"/>
        <end position="548"/>
    </location>
</feature>
<gene>
    <name evidence="12" type="ORF">UXM345_LOCUS17260</name>
    <name evidence="10" type="ORF">WKI299_LOCUS22784</name>
    <name evidence="11" type="ORF">XDN619_LOCUS31740</name>
</gene>